<keyword evidence="3" id="KW-1185">Reference proteome</keyword>
<sequence length="305" mass="34475">MPKTPAFTPKAPIEKLPLAVRKDLRDNYESKKEELEKTISDLLGVSFKLNLNANEIWAYNEDTSNTRAGSVFEGYVNGFIYCLKRYVEKYEDEGKSHFNAAVTESELKVGVNGLGDKAPTIDCAVKDGVFWILFHPTSLGYNQDYIYDQMITAIEAAPRDGLSLRAKHSIAESWEERIDDLKEELVTITGISDLVLEPNFEDNYKAVKGGKSDDGWEESFGRATFEYFEYFKDNLVRQGFKGDDMLQEGLQDMLTSKKIAFRVVPKIKASYNEVVFDDGTACIQSTSENWWVNVGQVGEGFINLL</sequence>
<dbReference type="Proteomes" id="UP001465976">
    <property type="component" value="Unassembled WGS sequence"/>
</dbReference>
<name>A0ABR3FGS2_9AGAR</name>
<evidence type="ECO:0000313" key="2">
    <source>
        <dbReference type="EMBL" id="KAL0574548.1"/>
    </source>
</evidence>
<keyword evidence="1" id="KW-0175">Coiled coil</keyword>
<protein>
    <submittedName>
        <fullName evidence="2">Uncharacterized protein</fullName>
    </submittedName>
</protein>
<reference evidence="2 3" key="1">
    <citation type="submission" date="2024-02" db="EMBL/GenBank/DDBJ databases">
        <title>A draft genome for the cacao thread blight pathogen Marasmius crinis-equi.</title>
        <authorList>
            <person name="Cohen S.P."/>
            <person name="Baruah I.K."/>
            <person name="Amoako-Attah I."/>
            <person name="Bukari Y."/>
            <person name="Meinhardt L.W."/>
            <person name="Bailey B.A."/>
        </authorList>
    </citation>
    <scope>NUCLEOTIDE SEQUENCE [LARGE SCALE GENOMIC DNA]</scope>
    <source>
        <strain evidence="2 3">GH-76</strain>
    </source>
</reference>
<gene>
    <name evidence="2" type="ORF">V5O48_007411</name>
</gene>
<organism evidence="2 3">
    <name type="scientific">Marasmius crinis-equi</name>
    <dbReference type="NCBI Taxonomy" id="585013"/>
    <lineage>
        <taxon>Eukaryota</taxon>
        <taxon>Fungi</taxon>
        <taxon>Dikarya</taxon>
        <taxon>Basidiomycota</taxon>
        <taxon>Agaricomycotina</taxon>
        <taxon>Agaricomycetes</taxon>
        <taxon>Agaricomycetidae</taxon>
        <taxon>Agaricales</taxon>
        <taxon>Marasmiineae</taxon>
        <taxon>Marasmiaceae</taxon>
        <taxon>Marasmius</taxon>
    </lineage>
</organism>
<accession>A0ABR3FGS2</accession>
<proteinExistence type="predicted"/>
<evidence type="ECO:0000313" key="3">
    <source>
        <dbReference type="Proteomes" id="UP001465976"/>
    </source>
</evidence>
<feature type="coiled-coil region" evidence="1">
    <location>
        <begin position="164"/>
        <end position="191"/>
    </location>
</feature>
<dbReference type="EMBL" id="JBAHYK010000387">
    <property type="protein sequence ID" value="KAL0574548.1"/>
    <property type="molecule type" value="Genomic_DNA"/>
</dbReference>
<comment type="caution">
    <text evidence="2">The sequence shown here is derived from an EMBL/GenBank/DDBJ whole genome shotgun (WGS) entry which is preliminary data.</text>
</comment>
<feature type="coiled-coil region" evidence="1">
    <location>
        <begin position="18"/>
        <end position="45"/>
    </location>
</feature>
<evidence type="ECO:0000256" key="1">
    <source>
        <dbReference type="SAM" id="Coils"/>
    </source>
</evidence>